<feature type="region of interest" description="Disordered" evidence="1">
    <location>
        <begin position="309"/>
        <end position="370"/>
    </location>
</feature>
<protein>
    <submittedName>
        <fullName evidence="3">Uncharacterized protein</fullName>
    </submittedName>
</protein>
<feature type="region of interest" description="Disordered" evidence="1">
    <location>
        <begin position="273"/>
        <end position="297"/>
    </location>
</feature>
<keyword evidence="2" id="KW-0812">Transmembrane</keyword>
<name>A0AAV7YZJ1_9EUKA</name>
<feature type="region of interest" description="Disordered" evidence="1">
    <location>
        <begin position="135"/>
        <end position="169"/>
    </location>
</feature>
<keyword evidence="2" id="KW-1133">Transmembrane helix</keyword>
<feature type="compositionally biased region" description="Low complexity" evidence="1">
    <location>
        <begin position="139"/>
        <end position="154"/>
    </location>
</feature>
<dbReference type="Proteomes" id="UP001146793">
    <property type="component" value="Unassembled WGS sequence"/>
</dbReference>
<evidence type="ECO:0000256" key="1">
    <source>
        <dbReference type="SAM" id="MobiDB-lite"/>
    </source>
</evidence>
<evidence type="ECO:0000256" key="2">
    <source>
        <dbReference type="SAM" id="Phobius"/>
    </source>
</evidence>
<dbReference type="EMBL" id="JANTQA010000042">
    <property type="protein sequence ID" value="KAJ3435271.1"/>
    <property type="molecule type" value="Genomic_DNA"/>
</dbReference>
<sequence>MSRMRMNEVSPSPGHINLSTPYTRWDTHVNEKPKTSARKKRSGKESMNKLKQKYLMLFLILSFLITILKLYEAISTVLFFSFQLISLVIFYLFYQSKRNESSLDKNQPILESFVNSINKFLNSLVSLITGNTRHHSAKKAPLSSSRKRPSPVSRRTAHRVSPQPRNEHFSDSYLKTNVRVRPLKNYSYYTRQQGNHDNQYQDMINRPIKTEQPFRDKVKKEKYYRDNYSQFERNLPKNKFHSYSKNDDLHYHERRANYQNNDYQQFSREDHRSFDYDSNNHQEFERGDNHNNNYLSSRKMHSPLYQKEMSPYMRKKKSPKETDTPYSRLTGITTSSSNKKKKQRSLKKEYNHDQIFNNNMNYNYSKRRNTTMRKKSKFKYDDDDYYN</sequence>
<feature type="compositionally biased region" description="Polar residues" evidence="1">
    <location>
        <begin position="324"/>
        <end position="334"/>
    </location>
</feature>
<gene>
    <name evidence="3" type="ORF">M0812_02403</name>
</gene>
<feature type="compositionally biased region" description="Basic and acidic residues" evidence="1">
    <location>
        <begin position="273"/>
        <end position="289"/>
    </location>
</feature>
<dbReference type="AlphaFoldDB" id="A0AAV7YZJ1"/>
<evidence type="ECO:0000313" key="3">
    <source>
        <dbReference type="EMBL" id="KAJ3435271.1"/>
    </source>
</evidence>
<feature type="compositionally biased region" description="Polar residues" evidence="1">
    <location>
        <begin position="354"/>
        <end position="364"/>
    </location>
</feature>
<feature type="compositionally biased region" description="Polar residues" evidence="1">
    <location>
        <begin position="191"/>
        <end position="202"/>
    </location>
</feature>
<accession>A0AAV7YZJ1</accession>
<evidence type="ECO:0000313" key="4">
    <source>
        <dbReference type="Proteomes" id="UP001146793"/>
    </source>
</evidence>
<organism evidence="3 4">
    <name type="scientific">Anaeramoeba flamelloides</name>
    <dbReference type="NCBI Taxonomy" id="1746091"/>
    <lineage>
        <taxon>Eukaryota</taxon>
        <taxon>Metamonada</taxon>
        <taxon>Anaeramoebidae</taxon>
        <taxon>Anaeramoeba</taxon>
    </lineage>
</organism>
<feature type="transmembrane region" description="Helical" evidence="2">
    <location>
        <begin position="54"/>
        <end position="71"/>
    </location>
</feature>
<feature type="region of interest" description="Disordered" evidence="1">
    <location>
        <begin position="191"/>
        <end position="212"/>
    </location>
</feature>
<keyword evidence="2" id="KW-0472">Membrane</keyword>
<comment type="caution">
    <text evidence="3">The sequence shown here is derived from an EMBL/GenBank/DDBJ whole genome shotgun (WGS) entry which is preliminary data.</text>
</comment>
<proteinExistence type="predicted"/>
<reference evidence="3" key="1">
    <citation type="submission" date="2022-08" db="EMBL/GenBank/DDBJ databases">
        <title>Novel sulphate-reducing endosymbionts in the free-living metamonad Anaeramoeba.</title>
        <authorList>
            <person name="Jerlstrom-Hultqvist J."/>
            <person name="Cepicka I."/>
            <person name="Gallot-Lavallee L."/>
            <person name="Salas-Leiva D."/>
            <person name="Curtis B.A."/>
            <person name="Zahonova K."/>
            <person name="Pipaliya S."/>
            <person name="Dacks J."/>
            <person name="Roger A.J."/>
        </authorList>
    </citation>
    <scope>NUCLEOTIDE SEQUENCE</scope>
    <source>
        <strain evidence="3">Busselton2</strain>
    </source>
</reference>